<feature type="compositionally biased region" description="Polar residues" evidence="1">
    <location>
        <begin position="172"/>
        <end position="186"/>
    </location>
</feature>
<feature type="compositionally biased region" description="Low complexity" evidence="1">
    <location>
        <begin position="270"/>
        <end position="305"/>
    </location>
</feature>
<feature type="compositionally biased region" description="Low complexity" evidence="1">
    <location>
        <begin position="93"/>
        <end position="125"/>
    </location>
</feature>
<name>A0A0D0NSX4_KITGR</name>
<accession>A0A0D0NSX4</accession>
<evidence type="ECO:0000313" key="2">
    <source>
        <dbReference type="EMBL" id="KIQ62186.1"/>
    </source>
</evidence>
<sequence length="404" mass="41630">MGAAIGYSLSAPPENTETAEPSADTAKPSNWSTSVLRRPRARSKNSSAGRPEVSSGLAKVWPSAPEIGQRSQITPPRTAAVAEYLEAITGNGTRRLLSPSSSTRTVPSPVASSGSRPTGGRPSAGEANGDGVSAASGTRYGRQPSGNDRSPVCTSCTGSKPRQDRNTRNRPSRVNTGCSSSNRPPVTSTVRSGRSTRASRTARSERPATGWDQVSHCESGENDGLETGPNRDAATSVTPPSAVSTSSSRPSEQATASRLPSGAADSSWTRPIRPAAIRRCAARPSAGPSLPGSGASSIASSPSASVTQAACPPQPSTSGSRQRTPGVSASTRAGPSRWVSQYSEPRTLITPARPVASQARSLTLFAALTWYGRRPDRAPPSGTSSRCGAGASRLSSSHRSPACW</sequence>
<keyword evidence="3" id="KW-1185">Reference proteome</keyword>
<dbReference type="AlphaFoldDB" id="A0A0D0NSX4"/>
<reference evidence="2 3" key="1">
    <citation type="submission" date="2015-02" db="EMBL/GenBank/DDBJ databases">
        <title>Draft genome sequence of Kitasatospora griseola MF730-N6, a bafilomycin, terpentecin and satosporin producer.</title>
        <authorList>
            <person name="Arens J.C."/>
            <person name="Haltli B."/>
            <person name="Kerr R.G."/>
        </authorList>
    </citation>
    <scope>NUCLEOTIDE SEQUENCE [LARGE SCALE GENOMIC DNA]</scope>
    <source>
        <strain evidence="2 3">MF730-N6</strain>
    </source>
</reference>
<gene>
    <name evidence="2" type="ORF">TR51_23910</name>
</gene>
<feature type="compositionally biased region" description="Low complexity" evidence="1">
    <location>
        <begin position="187"/>
        <end position="201"/>
    </location>
</feature>
<feature type="compositionally biased region" description="Polar residues" evidence="1">
    <location>
        <begin position="316"/>
        <end position="344"/>
    </location>
</feature>
<evidence type="ECO:0000256" key="1">
    <source>
        <dbReference type="SAM" id="MobiDB-lite"/>
    </source>
</evidence>
<feature type="compositionally biased region" description="Polar residues" evidence="1">
    <location>
        <begin position="252"/>
        <end position="269"/>
    </location>
</feature>
<organism evidence="2 3">
    <name type="scientific">Kitasatospora griseola</name>
    <name type="common">Streptomyces griseolosporeus</name>
    <dbReference type="NCBI Taxonomy" id="2064"/>
    <lineage>
        <taxon>Bacteria</taxon>
        <taxon>Bacillati</taxon>
        <taxon>Actinomycetota</taxon>
        <taxon>Actinomycetes</taxon>
        <taxon>Kitasatosporales</taxon>
        <taxon>Streptomycetaceae</taxon>
        <taxon>Kitasatospora</taxon>
    </lineage>
</organism>
<protein>
    <submittedName>
        <fullName evidence="2">Uncharacterized protein</fullName>
    </submittedName>
</protein>
<feature type="compositionally biased region" description="Polar residues" evidence="1">
    <location>
        <begin position="144"/>
        <end position="160"/>
    </location>
</feature>
<evidence type="ECO:0000313" key="3">
    <source>
        <dbReference type="Proteomes" id="UP000032066"/>
    </source>
</evidence>
<feature type="region of interest" description="Disordered" evidence="1">
    <location>
        <begin position="90"/>
        <end position="355"/>
    </location>
</feature>
<dbReference type="EMBL" id="JXZB01000004">
    <property type="protein sequence ID" value="KIQ62186.1"/>
    <property type="molecule type" value="Genomic_DNA"/>
</dbReference>
<feature type="region of interest" description="Disordered" evidence="1">
    <location>
        <begin position="1"/>
        <end position="75"/>
    </location>
</feature>
<feature type="region of interest" description="Disordered" evidence="1">
    <location>
        <begin position="373"/>
        <end position="404"/>
    </location>
</feature>
<proteinExistence type="predicted"/>
<feature type="compositionally biased region" description="Low complexity" evidence="1">
    <location>
        <begin position="233"/>
        <end position="251"/>
    </location>
</feature>
<comment type="caution">
    <text evidence="2">The sequence shown here is derived from an EMBL/GenBank/DDBJ whole genome shotgun (WGS) entry which is preliminary data.</text>
</comment>
<dbReference type="Proteomes" id="UP000032066">
    <property type="component" value="Unassembled WGS sequence"/>
</dbReference>
<feature type="compositionally biased region" description="Polar residues" evidence="1">
    <location>
        <begin position="393"/>
        <end position="404"/>
    </location>
</feature>